<keyword evidence="5 7" id="KW-1133">Transmembrane helix</keyword>
<dbReference type="EMBL" id="LAZR01012734">
    <property type="protein sequence ID" value="KKM25360.1"/>
    <property type="molecule type" value="Genomic_DNA"/>
</dbReference>
<feature type="transmembrane region" description="Helical" evidence="7">
    <location>
        <begin position="286"/>
        <end position="309"/>
    </location>
</feature>
<evidence type="ECO:0000313" key="8">
    <source>
        <dbReference type="EMBL" id="KKM25360.1"/>
    </source>
</evidence>
<evidence type="ECO:0000256" key="2">
    <source>
        <dbReference type="ARBA" id="ARBA00022475"/>
    </source>
</evidence>
<evidence type="ECO:0000256" key="1">
    <source>
        <dbReference type="ARBA" id="ARBA00004651"/>
    </source>
</evidence>
<organism evidence="8">
    <name type="scientific">marine sediment metagenome</name>
    <dbReference type="NCBI Taxonomy" id="412755"/>
    <lineage>
        <taxon>unclassified sequences</taxon>
        <taxon>metagenomes</taxon>
        <taxon>ecological metagenomes</taxon>
    </lineage>
</organism>
<comment type="caution">
    <text evidence="8">The sequence shown here is derived from an EMBL/GenBank/DDBJ whole genome shotgun (WGS) entry which is preliminary data.</text>
</comment>
<dbReference type="GO" id="GO:0009103">
    <property type="term" value="P:lipopolysaccharide biosynthetic process"/>
    <property type="evidence" value="ECO:0007669"/>
    <property type="project" value="TreeGrafter"/>
</dbReference>
<accession>A0A0F9LCV9</accession>
<feature type="transmembrane region" description="Helical" evidence="7">
    <location>
        <begin position="101"/>
        <end position="117"/>
    </location>
</feature>
<dbReference type="CDD" id="cd06853">
    <property type="entry name" value="GT_WecA_like"/>
    <property type="match status" value="1"/>
</dbReference>
<sequence length="365" mass="39509">MLNYGIENDMLAFITSLALTLVLIPRFARVASKVGLVDLPAKRKVHRKPIPLTGGIVIMMAVAITCLVFVPLKNFRGVYAGLFLMTLVGILDDFKEINHKVRLLVQMAAVIFLVYFSNTRLLTFGDLIGFGDINFGAFSALATVFTIVGVINALNLIDGLDGLAGGVSFVCFTAFGALAYLNGQSTLFTFILSFLGAIAGFLWYNRPPARVFMGDAGSIALGFVLGFLSIAVTHYPGGIAPSVSALLILAVPITDTIIVMSIRIAKGKSPFSPDRGHMHHILIRFGYSKVQAMAILVGLTALFSAFSIYGAVYDTPERFMFLVYLVFFTFCGLVAINIRHIYRARLSGRLPLPGARQRLIPGPSG</sequence>
<dbReference type="GO" id="GO:0016780">
    <property type="term" value="F:phosphotransferase activity, for other substituted phosphate groups"/>
    <property type="evidence" value="ECO:0007669"/>
    <property type="project" value="InterPro"/>
</dbReference>
<evidence type="ECO:0000256" key="6">
    <source>
        <dbReference type="ARBA" id="ARBA00023136"/>
    </source>
</evidence>
<protein>
    <submittedName>
        <fullName evidence="8">Uncharacterized protein</fullName>
    </submittedName>
</protein>
<feature type="transmembrane region" description="Helical" evidence="7">
    <location>
        <begin position="12"/>
        <end position="28"/>
    </location>
</feature>
<dbReference type="AlphaFoldDB" id="A0A0F9LCV9"/>
<dbReference type="GO" id="GO:0005886">
    <property type="term" value="C:plasma membrane"/>
    <property type="evidence" value="ECO:0007669"/>
    <property type="project" value="UniProtKB-SubCell"/>
</dbReference>
<dbReference type="PANTHER" id="PTHR22926:SF3">
    <property type="entry name" value="UNDECAPRENYL-PHOSPHATE ALPHA-N-ACETYLGLUCOSAMINYL 1-PHOSPHATE TRANSFERASE"/>
    <property type="match status" value="1"/>
</dbReference>
<dbReference type="PROSITE" id="PS01348">
    <property type="entry name" value="MRAY_2"/>
    <property type="match status" value="1"/>
</dbReference>
<gene>
    <name evidence="8" type="ORF">LCGC14_1595780</name>
</gene>
<feature type="transmembrane region" description="Helical" evidence="7">
    <location>
        <begin position="76"/>
        <end position="94"/>
    </location>
</feature>
<feature type="transmembrane region" description="Helical" evidence="7">
    <location>
        <begin position="187"/>
        <end position="204"/>
    </location>
</feature>
<evidence type="ECO:0000256" key="4">
    <source>
        <dbReference type="ARBA" id="ARBA00022692"/>
    </source>
</evidence>
<keyword evidence="6 7" id="KW-0472">Membrane</keyword>
<dbReference type="PANTHER" id="PTHR22926">
    <property type="entry name" value="PHOSPHO-N-ACETYLMURAMOYL-PENTAPEPTIDE-TRANSFERASE"/>
    <property type="match status" value="1"/>
</dbReference>
<feature type="transmembrane region" description="Helical" evidence="7">
    <location>
        <begin position="216"/>
        <end position="237"/>
    </location>
</feature>
<evidence type="ECO:0000256" key="7">
    <source>
        <dbReference type="SAM" id="Phobius"/>
    </source>
</evidence>
<dbReference type="InterPro" id="IPR018480">
    <property type="entry name" value="PNAcMuramoyl-5peptid_Trfase_CS"/>
</dbReference>
<evidence type="ECO:0000256" key="3">
    <source>
        <dbReference type="ARBA" id="ARBA00022679"/>
    </source>
</evidence>
<feature type="transmembrane region" description="Helical" evidence="7">
    <location>
        <begin position="243"/>
        <end position="265"/>
    </location>
</feature>
<dbReference type="Pfam" id="PF00953">
    <property type="entry name" value="Glycos_transf_4"/>
    <property type="match status" value="1"/>
</dbReference>
<dbReference type="GO" id="GO:0071555">
    <property type="term" value="P:cell wall organization"/>
    <property type="evidence" value="ECO:0007669"/>
    <property type="project" value="TreeGrafter"/>
</dbReference>
<dbReference type="GO" id="GO:0044038">
    <property type="term" value="P:cell wall macromolecule biosynthetic process"/>
    <property type="evidence" value="ECO:0007669"/>
    <property type="project" value="TreeGrafter"/>
</dbReference>
<feature type="transmembrane region" description="Helical" evidence="7">
    <location>
        <begin position="137"/>
        <end position="156"/>
    </location>
</feature>
<feature type="transmembrane region" description="Helical" evidence="7">
    <location>
        <begin position="163"/>
        <end position="181"/>
    </location>
</feature>
<evidence type="ECO:0000256" key="5">
    <source>
        <dbReference type="ARBA" id="ARBA00022989"/>
    </source>
</evidence>
<reference evidence="8" key="1">
    <citation type="journal article" date="2015" name="Nature">
        <title>Complex archaea that bridge the gap between prokaryotes and eukaryotes.</title>
        <authorList>
            <person name="Spang A."/>
            <person name="Saw J.H."/>
            <person name="Jorgensen S.L."/>
            <person name="Zaremba-Niedzwiedzka K."/>
            <person name="Martijn J."/>
            <person name="Lind A.E."/>
            <person name="van Eijk R."/>
            <person name="Schleper C."/>
            <person name="Guy L."/>
            <person name="Ettema T.J."/>
        </authorList>
    </citation>
    <scope>NUCLEOTIDE SEQUENCE</scope>
</reference>
<name>A0A0F9LCV9_9ZZZZ</name>
<comment type="subcellular location">
    <subcellularLocation>
        <location evidence="1">Cell membrane</location>
        <topology evidence="1">Multi-pass membrane protein</topology>
    </subcellularLocation>
</comment>
<keyword evidence="2" id="KW-1003">Cell membrane</keyword>
<dbReference type="InterPro" id="IPR000715">
    <property type="entry name" value="Glycosyl_transferase_4"/>
</dbReference>
<keyword evidence="4 7" id="KW-0812">Transmembrane</keyword>
<feature type="transmembrane region" description="Helical" evidence="7">
    <location>
        <begin position="49"/>
        <end position="70"/>
    </location>
</feature>
<feature type="transmembrane region" description="Helical" evidence="7">
    <location>
        <begin position="321"/>
        <end position="342"/>
    </location>
</feature>
<proteinExistence type="predicted"/>
<keyword evidence="3" id="KW-0808">Transferase</keyword>